<reference evidence="2 3" key="1">
    <citation type="submission" date="2024-09" db="EMBL/GenBank/DDBJ databases">
        <authorList>
            <person name="Sun Q."/>
            <person name="Mori K."/>
        </authorList>
    </citation>
    <scope>NUCLEOTIDE SEQUENCE [LARGE SCALE GENOMIC DNA]</scope>
    <source>
        <strain evidence="2 3">TBRC 2205</strain>
    </source>
</reference>
<proteinExistence type="predicted"/>
<dbReference type="RefSeq" id="WP_377337121.1">
    <property type="nucleotide sequence ID" value="NZ_JBHLUE010000004.1"/>
</dbReference>
<sequence>MTPPAPGECVLIDAAASVQFAGDRALVFRVVSIGCTPTYHGWAWITGYVLDDRGMAREKREVYVYLPGLRPTEDPANRRTVVGARRPVIPAARRPGSDVPAEVPASRPAPAARTSRGAAPGQTRPPARTLVAAGRR</sequence>
<organism evidence="2 3">
    <name type="scientific">Plantactinospora siamensis</name>
    <dbReference type="NCBI Taxonomy" id="555372"/>
    <lineage>
        <taxon>Bacteria</taxon>
        <taxon>Bacillati</taxon>
        <taxon>Actinomycetota</taxon>
        <taxon>Actinomycetes</taxon>
        <taxon>Micromonosporales</taxon>
        <taxon>Micromonosporaceae</taxon>
        <taxon>Plantactinospora</taxon>
    </lineage>
</organism>
<feature type="region of interest" description="Disordered" evidence="1">
    <location>
        <begin position="74"/>
        <end position="136"/>
    </location>
</feature>
<protein>
    <submittedName>
        <fullName evidence="2">Uncharacterized protein</fullName>
    </submittedName>
</protein>
<gene>
    <name evidence="2" type="ORF">ACFFHU_08365</name>
</gene>
<feature type="compositionally biased region" description="Low complexity" evidence="1">
    <location>
        <begin position="81"/>
        <end position="121"/>
    </location>
</feature>
<dbReference type="EMBL" id="JBHLUE010000004">
    <property type="protein sequence ID" value="MFC0564177.1"/>
    <property type="molecule type" value="Genomic_DNA"/>
</dbReference>
<comment type="caution">
    <text evidence="2">The sequence shown here is derived from an EMBL/GenBank/DDBJ whole genome shotgun (WGS) entry which is preliminary data.</text>
</comment>
<accession>A0ABV6NTT7</accession>
<evidence type="ECO:0000313" key="2">
    <source>
        <dbReference type="EMBL" id="MFC0564177.1"/>
    </source>
</evidence>
<evidence type="ECO:0000256" key="1">
    <source>
        <dbReference type="SAM" id="MobiDB-lite"/>
    </source>
</evidence>
<keyword evidence="3" id="KW-1185">Reference proteome</keyword>
<evidence type="ECO:0000313" key="3">
    <source>
        <dbReference type="Proteomes" id="UP001589894"/>
    </source>
</evidence>
<dbReference type="Proteomes" id="UP001589894">
    <property type="component" value="Unassembled WGS sequence"/>
</dbReference>
<name>A0ABV6NTT7_9ACTN</name>